<sequence>MGVRLTVAAAGAAALVMPAAVVGVLVVGNVSWLNRLDARVTDAMHGFALDHPGWVWFMKAWSLAFDPNSWRIAALVLVIWLARRGAKSLAWWVAITMAVGGVLGAVLKLMVSRHRPDLLDPVARAAGYSFPSGHALNNALGAAVLLLLLLPLTRDKPRWRAALWAAAIGIPLMTGVSRVVLGVHWTSDVVAGLLVGLATTAAMAAGHQSRRMKEPLSG</sequence>
<dbReference type="SMART" id="SM00014">
    <property type="entry name" value="acidPPc"/>
    <property type="match status" value="1"/>
</dbReference>
<feature type="transmembrane region" description="Helical" evidence="1">
    <location>
        <begin position="131"/>
        <end position="150"/>
    </location>
</feature>
<dbReference type="Proteomes" id="UP000637628">
    <property type="component" value="Unassembled WGS sequence"/>
</dbReference>
<reference evidence="3 4" key="1">
    <citation type="submission" date="2021-01" db="EMBL/GenBank/DDBJ databases">
        <title>Whole genome shotgun sequence of Actinoplanes durhamensis NBRC 14914.</title>
        <authorList>
            <person name="Komaki H."/>
            <person name="Tamura T."/>
        </authorList>
    </citation>
    <scope>NUCLEOTIDE SEQUENCE [LARGE SCALE GENOMIC DNA]</scope>
    <source>
        <strain evidence="3 4">NBRC 14914</strain>
    </source>
</reference>
<feature type="transmembrane region" description="Helical" evidence="1">
    <location>
        <begin position="162"/>
        <end position="183"/>
    </location>
</feature>
<feature type="transmembrane region" description="Helical" evidence="1">
    <location>
        <begin position="60"/>
        <end position="82"/>
    </location>
</feature>
<keyword evidence="1" id="KW-1133">Transmembrane helix</keyword>
<accession>A0ABQ3YTI7</accession>
<evidence type="ECO:0000313" key="4">
    <source>
        <dbReference type="Proteomes" id="UP000637628"/>
    </source>
</evidence>
<evidence type="ECO:0000313" key="3">
    <source>
        <dbReference type="EMBL" id="GIE00888.1"/>
    </source>
</evidence>
<evidence type="ECO:0000259" key="2">
    <source>
        <dbReference type="SMART" id="SM00014"/>
    </source>
</evidence>
<organism evidence="3 4">
    <name type="scientific">Paractinoplanes durhamensis</name>
    <dbReference type="NCBI Taxonomy" id="113563"/>
    <lineage>
        <taxon>Bacteria</taxon>
        <taxon>Bacillati</taxon>
        <taxon>Actinomycetota</taxon>
        <taxon>Actinomycetes</taxon>
        <taxon>Micromonosporales</taxon>
        <taxon>Micromonosporaceae</taxon>
        <taxon>Paractinoplanes</taxon>
    </lineage>
</organism>
<keyword evidence="1" id="KW-0472">Membrane</keyword>
<protein>
    <recommendedName>
        <fullName evidence="2">Phosphatidic acid phosphatase type 2/haloperoxidase domain-containing protein</fullName>
    </recommendedName>
</protein>
<dbReference type="CDD" id="cd03392">
    <property type="entry name" value="PAP2_like_2"/>
    <property type="match status" value="1"/>
</dbReference>
<proteinExistence type="predicted"/>
<keyword evidence="1" id="KW-0812">Transmembrane</keyword>
<dbReference type="InterPro" id="IPR000326">
    <property type="entry name" value="PAP2/HPO"/>
</dbReference>
<evidence type="ECO:0000256" key="1">
    <source>
        <dbReference type="SAM" id="Phobius"/>
    </source>
</evidence>
<keyword evidence="4" id="KW-1185">Reference proteome</keyword>
<dbReference type="SUPFAM" id="SSF48317">
    <property type="entry name" value="Acid phosphatase/Vanadium-dependent haloperoxidase"/>
    <property type="match status" value="1"/>
</dbReference>
<feature type="transmembrane region" description="Helical" evidence="1">
    <location>
        <begin position="89"/>
        <end position="111"/>
    </location>
</feature>
<feature type="transmembrane region" description="Helical" evidence="1">
    <location>
        <begin position="189"/>
        <end position="206"/>
    </location>
</feature>
<gene>
    <name evidence="3" type="ORF">Adu01nite_22380</name>
</gene>
<dbReference type="Pfam" id="PF01569">
    <property type="entry name" value="PAP2"/>
    <property type="match status" value="1"/>
</dbReference>
<comment type="caution">
    <text evidence="3">The sequence shown here is derived from an EMBL/GenBank/DDBJ whole genome shotgun (WGS) entry which is preliminary data.</text>
</comment>
<dbReference type="PANTHER" id="PTHR14969">
    <property type="entry name" value="SPHINGOSINE-1-PHOSPHATE PHOSPHOHYDROLASE"/>
    <property type="match status" value="1"/>
</dbReference>
<dbReference type="EMBL" id="BOML01000019">
    <property type="protein sequence ID" value="GIE00888.1"/>
    <property type="molecule type" value="Genomic_DNA"/>
</dbReference>
<dbReference type="InterPro" id="IPR036938">
    <property type="entry name" value="PAP2/HPO_sf"/>
</dbReference>
<dbReference type="PANTHER" id="PTHR14969:SF13">
    <property type="entry name" value="AT30094P"/>
    <property type="match status" value="1"/>
</dbReference>
<feature type="domain" description="Phosphatidic acid phosphatase type 2/haloperoxidase" evidence="2">
    <location>
        <begin position="90"/>
        <end position="204"/>
    </location>
</feature>
<dbReference type="Gene3D" id="1.20.144.10">
    <property type="entry name" value="Phosphatidic acid phosphatase type 2/haloperoxidase"/>
    <property type="match status" value="1"/>
</dbReference>
<name>A0ABQ3YTI7_9ACTN</name>